<evidence type="ECO:0000259" key="4">
    <source>
        <dbReference type="SMART" id="SM00477"/>
    </source>
</evidence>
<comment type="caution">
    <text evidence="6">The sequence shown here is derived from an EMBL/GenBank/DDBJ whole genome shotgun (WGS) entry which is preliminary data.</text>
</comment>
<dbReference type="Gene3D" id="3.40.570.10">
    <property type="entry name" value="Extracellular Endonuclease, subunit A"/>
    <property type="match status" value="1"/>
</dbReference>
<dbReference type="SUPFAM" id="SSF54060">
    <property type="entry name" value="His-Me finger endonucleases"/>
    <property type="match status" value="1"/>
</dbReference>
<keyword evidence="6" id="KW-0255">Endonuclease</keyword>
<keyword evidence="6" id="KW-0378">Hydrolase</keyword>
<feature type="binding site" evidence="2">
    <location>
        <position position="207"/>
    </location>
    <ligand>
        <name>Mg(2+)</name>
        <dbReference type="ChEBI" id="CHEBI:18420"/>
        <note>catalytic</note>
    </ligand>
</feature>
<dbReference type="InterPro" id="IPR040255">
    <property type="entry name" value="Non-specific_endonuclease"/>
</dbReference>
<dbReference type="InterPro" id="IPR020821">
    <property type="entry name" value="ENPP1-3/EXOG-like_nuc-like"/>
</dbReference>
<evidence type="ECO:0000313" key="6">
    <source>
        <dbReference type="EMBL" id="HIV04237.1"/>
    </source>
</evidence>
<keyword evidence="3" id="KW-0732">Signal</keyword>
<keyword evidence="6" id="KW-0540">Nuclease</keyword>
<dbReference type="GO" id="GO:0004519">
    <property type="term" value="F:endonuclease activity"/>
    <property type="evidence" value="ECO:0007669"/>
    <property type="project" value="UniProtKB-KW"/>
</dbReference>
<evidence type="ECO:0000256" key="3">
    <source>
        <dbReference type="SAM" id="SignalP"/>
    </source>
</evidence>
<feature type="signal peptide" evidence="3">
    <location>
        <begin position="1"/>
        <end position="23"/>
    </location>
</feature>
<dbReference type="GO" id="GO:0046872">
    <property type="term" value="F:metal ion binding"/>
    <property type="evidence" value="ECO:0007669"/>
    <property type="project" value="UniProtKB-KW"/>
</dbReference>
<evidence type="ECO:0000256" key="1">
    <source>
        <dbReference type="PIRSR" id="PIRSR640255-1"/>
    </source>
</evidence>
<gene>
    <name evidence="6" type="ORF">IAC75_03695</name>
</gene>
<dbReference type="GO" id="GO:0003676">
    <property type="term" value="F:nucleic acid binding"/>
    <property type="evidence" value="ECO:0007669"/>
    <property type="project" value="InterPro"/>
</dbReference>
<dbReference type="InterPro" id="IPR001604">
    <property type="entry name" value="Endo_G_ENPP1-like_dom"/>
</dbReference>
<reference evidence="6" key="1">
    <citation type="submission" date="2020-10" db="EMBL/GenBank/DDBJ databases">
        <authorList>
            <person name="Gilroy R."/>
        </authorList>
    </citation>
    <scope>NUCLEOTIDE SEQUENCE</scope>
    <source>
        <strain evidence="6">10669</strain>
    </source>
</reference>
<dbReference type="AlphaFoldDB" id="A0A9D1NKL0"/>
<feature type="domain" description="DNA/RNA non-specific endonuclease/pyrophosphatase/phosphodiesterase" evidence="5">
    <location>
        <begin position="114"/>
        <end position="314"/>
    </location>
</feature>
<dbReference type="EMBL" id="DVOG01000094">
    <property type="protein sequence ID" value="HIV04237.1"/>
    <property type="molecule type" value="Genomic_DNA"/>
</dbReference>
<dbReference type="SMART" id="SM00892">
    <property type="entry name" value="Endonuclease_NS"/>
    <property type="match status" value="1"/>
</dbReference>
<keyword evidence="2" id="KW-0479">Metal-binding</keyword>
<protein>
    <submittedName>
        <fullName evidence="6">DNA/RNA non-specific endonuclease</fullName>
    </submittedName>
</protein>
<proteinExistence type="predicted"/>
<organism evidence="6 7">
    <name type="scientific">Candidatus Spyradosoma merdigallinarum</name>
    <dbReference type="NCBI Taxonomy" id="2840950"/>
    <lineage>
        <taxon>Bacteria</taxon>
        <taxon>Pseudomonadati</taxon>
        <taxon>Verrucomicrobiota</taxon>
        <taxon>Opitutia</taxon>
        <taxon>Opitutia incertae sedis</taxon>
        <taxon>Candidatus Spyradosoma</taxon>
    </lineage>
</organism>
<dbReference type="PANTHER" id="PTHR13966:SF5">
    <property type="entry name" value="ENDONUCLEASE G, MITOCHONDRIAL"/>
    <property type="match status" value="1"/>
</dbReference>
<dbReference type="Pfam" id="PF01223">
    <property type="entry name" value="Endonuclease_NS"/>
    <property type="match status" value="1"/>
</dbReference>
<dbReference type="InterPro" id="IPR044925">
    <property type="entry name" value="His-Me_finger_sf"/>
</dbReference>
<name>A0A9D1NKL0_9BACT</name>
<dbReference type="PANTHER" id="PTHR13966">
    <property type="entry name" value="ENDONUCLEASE RELATED"/>
    <property type="match status" value="1"/>
</dbReference>
<feature type="domain" description="ENPP1-3/EXOG-like endonuclease/phosphodiesterase" evidence="4">
    <location>
        <begin position="115"/>
        <end position="314"/>
    </location>
</feature>
<feature type="active site" description="Proton acceptor" evidence="1">
    <location>
        <position position="174"/>
    </location>
</feature>
<sequence length="328" mass="36219">MAGKRRRKISARRLNLRRLVVCACLLGAAALAVKTAHRFGDAETRETIERGTAFAIDALRECPATPDEMVFLLDAFAHELDFVRGNAVDAGELDATGLTLGGVPESARRLDFLKNKGYVVGYDDARGNPAWVAYKVFPPPSFETGARPDFETDGRTRARVSPEDYAHSGFDRGHMAPNQAMGACYGTEGQRESFLMSNIVPQLHAVNAGVWKDLEQRILKRYTRLCGAVWVVCGPLYRDDARRTRKLNGKVSVPDAFFLVIADRDEERGNAVRALAFVIPHAADADGNAKEYLVPVREIERLSGLNFFPDLERAAQDALELPAAKTVW</sequence>
<reference evidence="6" key="2">
    <citation type="journal article" date="2021" name="PeerJ">
        <title>Extensive microbial diversity within the chicken gut microbiome revealed by metagenomics and culture.</title>
        <authorList>
            <person name="Gilroy R."/>
            <person name="Ravi A."/>
            <person name="Getino M."/>
            <person name="Pursley I."/>
            <person name="Horton D.L."/>
            <person name="Alikhan N.F."/>
            <person name="Baker D."/>
            <person name="Gharbi K."/>
            <person name="Hall N."/>
            <person name="Watson M."/>
            <person name="Adriaenssens E.M."/>
            <person name="Foster-Nyarko E."/>
            <person name="Jarju S."/>
            <person name="Secka A."/>
            <person name="Antonio M."/>
            <person name="Oren A."/>
            <person name="Chaudhuri R.R."/>
            <person name="La Ragione R."/>
            <person name="Hildebrand F."/>
            <person name="Pallen M.J."/>
        </authorList>
    </citation>
    <scope>NUCLEOTIDE SEQUENCE</scope>
    <source>
        <strain evidence="6">10669</strain>
    </source>
</reference>
<accession>A0A9D1NKL0</accession>
<dbReference type="InterPro" id="IPR044929">
    <property type="entry name" value="DNA/RNA_non-sp_Endonuclease_sf"/>
</dbReference>
<evidence type="ECO:0000313" key="7">
    <source>
        <dbReference type="Proteomes" id="UP000886812"/>
    </source>
</evidence>
<dbReference type="Proteomes" id="UP000886812">
    <property type="component" value="Unassembled WGS sequence"/>
</dbReference>
<dbReference type="SMART" id="SM00477">
    <property type="entry name" value="NUC"/>
    <property type="match status" value="1"/>
</dbReference>
<evidence type="ECO:0000256" key="2">
    <source>
        <dbReference type="PIRSR" id="PIRSR640255-2"/>
    </source>
</evidence>
<dbReference type="GO" id="GO:0016787">
    <property type="term" value="F:hydrolase activity"/>
    <property type="evidence" value="ECO:0007669"/>
    <property type="project" value="InterPro"/>
</dbReference>
<feature type="chain" id="PRO_5038564084" evidence="3">
    <location>
        <begin position="24"/>
        <end position="328"/>
    </location>
</feature>
<evidence type="ECO:0000259" key="5">
    <source>
        <dbReference type="SMART" id="SM00892"/>
    </source>
</evidence>